<sequence>MGKPKSLRRFIRWTCGFEFDFRFIHEGWTVDHMMSAIDTGHLLRNACVFLELDIEQTEQAIKRYALRQCIVERSRLTVREQQLMAMYYDHTILGHTLGELLEKVSFCEPEAWLQCFENPLILLQSSDQSIWNRLPPFASSLTLNNKRTIIHDLFGSFALEFHPGLASEHVDSQWNEAAWNPYSHRYGASMRMFKGSIHSKRWTQPHPNDIAENDRRNRLQQQALLFNSLLRTIPSSEPLDVEVELDAFEAELNTAYIEYAVTRFIQAGLHTEPYTTTEGKGKQKALISLAALFTMVNSADIRQLLLHNLIPEAHSGRLPFNDVNYQMENEPLYEENDEVAAFERGILDLEYAKDGRPALYLIVIFIAEFALRSFLRTSLQDATVLFYTAAVLDENNKYEEPLDANEALELKKLKQKLIPIAMWQNDLKTQPMYATEMYDHLRHLKETDSDSESLFYKMYKAVYTCKHRYTKSSQFRMAKKQLLLRGRHRNGFDATKLITFTDEFDYAFKQLMRLKPEDMNVVDIEKMIEDDF</sequence>
<gene>
    <name evidence="1" type="ORF">ACFSC9_05870</name>
</gene>
<dbReference type="RefSeq" id="WP_347325910.1">
    <property type="nucleotide sequence ID" value="NZ_JBCGUH010000008.1"/>
</dbReference>
<organism evidence="1 2">
    <name type="scientific">Paenibacillus wenxiniae</name>
    <dbReference type="NCBI Taxonomy" id="1636843"/>
    <lineage>
        <taxon>Bacteria</taxon>
        <taxon>Bacillati</taxon>
        <taxon>Bacillota</taxon>
        <taxon>Bacilli</taxon>
        <taxon>Bacillales</taxon>
        <taxon>Paenibacillaceae</taxon>
        <taxon>Paenibacillus</taxon>
    </lineage>
</organism>
<reference evidence="2" key="1">
    <citation type="journal article" date="2019" name="Int. J. Syst. Evol. Microbiol.">
        <title>The Global Catalogue of Microorganisms (GCM) 10K type strain sequencing project: providing services to taxonomists for standard genome sequencing and annotation.</title>
        <authorList>
            <consortium name="The Broad Institute Genomics Platform"/>
            <consortium name="The Broad Institute Genome Sequencing Center for Infectious Disease"/>
            <person name="Wu L."/>
            <person name="Ma J."/>
        </authorList>
    </citation>
    <scope>NUCLEOTIDE SEQUENCE [LARGE SCALE GENOMIC DNA]</scope>
    <source>
        <strain evidence="2">CCUG 54950</strain>
    </source>
</reference>
<evidence type="ECO:0000313" key="2">
    <source>
        <dbReference type="Proteomes" id="UP001597233"/>
    </source>
</evidence>
<comment type="caution">
    <text evidence="1">The sequence shown here is derived from an EMBL/GenBank/DDBJ whole genome shotgun (WGS) entry which is preliminary data.</text>
</comment>
<name>A0ABW4RH47_9BACL</name>
<keyword evidence="2" id="KW-1185">Reference proteome</keyword>
<protein>
    <submittedName>
        <fullName evidence="1">Uncharacterized protein</fullName>
    </submittedName>
</protein>
<dbReference type="Proteomes" id="UP001597233">
    <property type="component" value="Unassembled WGS sequence"/>
</dbReference>
<proteinExistence type="predicted"/>
<dbReference type="EMBL" id="JBHUEH010000011">
    <property type="protein sequence ID" value="MFD1885049.1"/>
    <property type="molecule type" value="Genomic_DNA"/>
</dbReference>
<evidence type="ECO:0000313" key="1">
    <source>
        <dbReference type="EMBL" id="MFD1885049.1"/>
    </source>
</evidence>
<accession>A0ABW4RH47</accession>